<dbReference type="Gene3D" id="3.30.390.50">
    <property type="entry name" value="CO dehydrogenase flavoprotein, C-terminal domain"/>
    <property type="match status" value="1"/>
</dbReference>
<accession>G0ED42</accession>
<dbReference type="KEGG" id="pfm:Pyrfu_0732"/>
<dbReference type="HOGENOM" id="CLU_2340296_0_0_2"/>
<evidence type="ECO:0000313" key="2">
    <source>
        <dbReference type="Proteomes" id="UP000001037"/>
    </source>
</evidence>
<protein>
    <recommendedName>
        <fullName evidence="3">Lipoate--protein ligase</fullName>
    </recommendedName>
</protein>
<dbReference type="RefSeq" id="WP_014026278.1">
    <property type="nucleotide sequence ID" value="NC_015931.1"/>
</dbReference>
<organism evidence="1 2">
    <name type="scientific">Pyrolobus fumarii (strain DSM 11204 / 1A)</name>
    <dbReference type="NCBI Taxonomy" id="694429"/>
    <lineage>
        <taxon>Archaea</taxon>
        <taxon>Thermoproteota</taxon>
        <taxon>Thermoprotei</taxon>
        <taxon>Desulfurococcales</taxon>
        <taxon>Pyrodictiaceae</taxon>
        <taxon>Pyrolobus</taxon>
    </lineage>
</organism>
<keyword evidence="2" id="KW-1185">Reference proteome</keyword>
<dbReference type="STRING" id="694429.Pyrfu_0732"/>
<evidence type="ECO:0008006" key="3">
    <source>
        <dbReference type="Google" id="ProtNLM"/>
    </source>
</evidence>
<dbReference type="EMBL" id="CP002838">
    <property type="protein sequence ID" value="AEM38601.1"/>
    <property type="molecule type" value="Genomic_DNA"/>
</dbReference>
<dbReference type="AlphaFoldDB" id="G0ED42"/>
<dbReference type="GeneID" id="11139200"/>
<evidence type="ECO:0000313" key="1">
    <source>
        <dbReference type="EMBL" id="AEM38601.1"/>
    </source>
</evidence>
<gene>
    <name evidence="1" type="ordered locus">Pyrfu_0732</name>
</gene>
<dbReference type="InParanoid" id="G0ED42"/>
<reference evidence="1 2" key="1">
    <citation type="journal article" date="2011" name="Stand. Genomic Sci.">
        <title>Complete genome sequence of the hyperthermophilic chemolithoautotroph Pyrolobus fumarii type strain (1A).</title>
        <authorList>
            <person name="Anderson I."/>
            <person name="Goker M."/>
            <person name="Nolan M."/>
            <person name="Lucas S."/>
            <person name="Hammon N."/>
            <person name="Deshpande S."/>
            <person name="Cheng J.F."/>
            <person name="Tapia R."/>
            <person name="Han C."/>
            <person name="Goodwin L."/>
            <person name="Pitluck S."/>
            <person name="Huntemann M."/>
            <person name="Liolios K."/>
            <person name="Ivanova N."/>
            <person name="Pagani I."/>
            <person name="Mavromatis K."/>
            <person name="Ovchinikova G."/>
            <person name="Pati A."/>
            <person name="Chen A."/>
            <person name="Palaniappan K."/>
            <person name="Land M."/>
            <person name="Hauser L."/>
            <person name="Brambilla E.M."/>
            <person name="Huber H."/>
            <person name="Yasawong M."/>
            <person name="Rohde M."/>
            <person name="Spring S."/>
            <person name="Abt B."/>
            <person name="Sikorski J."/>
            <person name="Wirth R."/>
            <person name="Detter J.C."/>
            <person name="Woyke T."/>
            <person name="Bristow J."/>
            <person name="Eisen J.A."/>
            <person name="Markowitz V."/>
            <person name="Hugenholtz P."/>
            <person name="Kyrpides N.C."/>
            <person name="Klenk H.P."/>
            <person name="Lapidus A."/>
        </authorList>
    </citation>
    <scope>NUCLEOTIDE SEQUENCE [LARGE SCALE GENOMIC DNA]</scope>
    <source>
        <strain evidence="2">DSM 11204 / 1A</strain>
    </source>
</reference>
<sequence>MQQRVAHEEVRECRVKRPEGKLVAGKIVLHDCKIAELELWGEFFADPQLDELLDTLKGLDADTALQKAREILDTIFAEPKNDIMECIERLLEACRRQ</sequence>
<dbReference type="Proteomes" id="UP000001037">
    <property type="component" value="Chromosome"/>
</dbReference>
<proteinExistence type="predicted"/>
<name>G0ED42_PYRF1</name>